<name>A0A1Y1QVT9_9GAMM</name>
<dbReference type="Gene3D" id="3.10.450.70">
    <property type="entry name" value="Disulphide bond isomerase, DsbC/G, N-terminal"/>
    <property type="match status" value="1"/>
</dbReference>
<keyword evidence="3 7" id="KW-0732">Signal</keyword>
<reference evidence="10 11" key="1">
    <citation type="submission" date="2017-01" db="EMBL/GenBank/DDBJ databases">
        <title>Novel large sulfur bacteria in the metagenomes of groundwater-fed chemosynthetic microbial mats in the Lake Huron basin.</title>
        <authorList>
            <person name="Sharrar A.M."/>
            <person name="Flood B.E."/>
            <person name="Bailey J.V."/>
            <person name="Jones D.S."/>
            <person name="Biddanda B."/>
            <person name="Ruberg S.A."/>
            <person name="Marcus D.N."/>
            <person name="Dick G.J."/>
        </authorList>
    </citation>
    <scope>NUCLEOTIDE SEQUENCE [LARGE SCALE GENOMIC DNA]</scope>
    <source>
        <strain evidence="10">A8</strain>
    </source>
</reference>
<evidence type="ECO:0000259" key="8">
    <source>
        <dbReference type="Pfam" id="PF10411"/>
    </source>
</evidence>
<dbReference type="InterPro" id="IPR009094">
    <property type="entry name" value="DiS-bond_isomerase_DsbC/G_N_sf"/>
</dbReference>
<dbReference type="SUPFAM" id="SSF54423">
    <property type="entry name" value="DsbC/DsbG N-terminal domain-like"/>
    <property type="match status" value="1"/>
</dbReference>
<dbReference type="PANTHER" id="PTHR35272:SF3">
    <property type="entry name" value="THIOL:DISULFIDE INTERCHANGE PROTEIN DSBC"/>
    <property type="match status" value="1"/>
</dbReference>
<comment type="subcellular location">
    <subcellularLocation>
        <location evidence="1 7">Periplasm</location>
    </subcellularLocation>
</comment>
<keyword evidence="6 7" id="KW-0676">Redox-active center</keyword>
<proteinExistence type="inferred from homology"/>
<feature type="chain" id="PRO_5011832834" description="Thiol:disulfide interchange protein" evidence="7">
    <location>
        <begin position="23"/>
        <end position="246"/>
    </location>
</feature>
<evidence type="ECO:0000256" key="2">
    <source>
        <dbReference type="ARBA" id="ARBA00009813"/>
    </source>
</evidence>
<keyword evidence="5" id="KW-1015">Disulfide bond</keyword>
<dbReference type="GO" id="GO:0042597">
    <property type="term" value="C:periplasmic space"/>
    <property type="evidence" value="ECO:0007669"/>
    <property type="project" value="UniProtKB-SubCell"/>
</dbReference>
<evidence type="ECO:0000256" key="6">
    <source>
        <dbReference type="ARBA" id="ARBA00023284"/>
    </source>
</evidence>
<evidence type="ECO:0000256" key="3">
    <source>
        <dbReference type="ARBA" id="ARBA00022729"/>
    </source>
</evidence>
<evidence type="ECO:0000256" key="4">
    <source>
        <dbReference type="ARBA" id="ARBA00022764"/>
    </source>
</evidence>
<keyword evidence="4 7" id="KW-0574">Periplasm</keyword>
<dbReference type="EMBL" id="MTEJ01000026">
    <property type="protein sequence ID" value="OQX14637.1"/>
    <property type="molecule type" value="Genomic_DNA"/>
</dbReference>
<protein>
    <recommendedName>
        <fullName evidence="7">Thiol:disulfide interchange protein</fullName>
    </recommendedName>
</protein>
<feature type="domain" description="Disulphide bond isomerase DsbC/G N-terminal" evidence="8">
    <location>
        <begin position="24"/>
        <end position="88"/>
    </location>
</feature>
<comment type="caution">
    <text evidence="10">The sequence shown here is derived from an EMBL/GenBank/DDBJ whole genome shotgun (WGS) entry which is preliminary data.</text>
</comment>
<feature type="domain" description="Thioredoxin-like fold" evidence="9">
    <location>
        <begin position="112"/>
        <end position="237"/>
    </location>
</feature>
<evidence type="ECO:0000256" key="7">
    <source>
        <dbReference type="RuleBase" id="RU364038"/>
    </source>
</evidence>
<dbReference type="Pfam" id="PF10411">
    <property type="entry name" value="DsbC_N"/>
    <property type="match status" value="1"/>
</dbReference>
<dbReference type="SUPFAM" id="SSF52833">
    <property type="entry name" value="Thioredoxin-like"/>
    <property type="match status" value="1"/>
</dbReference>
<sequence length="246" mass="26404">MYKKLILGAAISIALASSWAVAETAVPADLGEKMKPMFGGAPDSLKATPVAGVFEAKFGGEVIYVSGDARYVFAGDLIDAQSKSNLTELSRSSDRKEVVAKIDAASAIEFKAKGDEKHIVYAFTDVDCPFCVKLHKEVPALNEKGVTVRYLAYPRAGVGSPAYKKMVNIWCSDDKVAALNQVKNEGKELPAKDCTNPVKDQFELGQKLGVNGTPALITVDGMMIPGFRPADQLVQMLESESKNKAN</sequence>
<gene>
    <name evidence="10" type="ORF">BWK73_08980</name>
</gene>
<evidence type="ECO:0000259" key="9">
    <source>
        <dbReference type="Pfam" id="PF13098"/>
    </source>
</evidence>
<dbReference type="CDD" id="cd03020">
    <property type="entry name" value="DsbA_DsbC_DsbG"/>
    <property type="match status" value="1"/>
</dbReference>
<dbReference type="Pfam" id="PF13098">
    <property type="entry name" value="Thioredoxin_2"/>
    <property type="match status" value="1"/>
</dbReference>
<dbReference type="GO" id="GO:0016853">
    <property type="term" value="F:isomerase activity"/>
    <property type="evidence" value="ECO:0007669"/>
    <property type="project" value="UniProtKB-KW"/>
</dbReference>
<evidence type="ECO:0000256" key="5">
    <source>
        <dbReference type="ARBA" id="ARBA00023157"/>
    </source>
</evidence>
<dbReference type="InterPro" id="IPR051470">
    <property type="entry name" value="Thiol:disulfide_interchange"/>
</dbReference>
<keyword evidence="10" id="KW-0413">Isomerase</keyword>
<dbReference type="InterPro" id="IPR018950">
    <property type="entry name" value="DiS-bond_isomerase_DsbC/G_N"/>
</dbReference>
<dbReference type="InterPro" id="IPR036249">
    <property type="entry name" value="Thioredoxin-like_sf"/>
</dbReference>
<feature type="signal peptide" evidence="7">
    <location>
        <begin position="1"/>
        <end position="22"/>
    </location>
</feature>
<dbReference type="InterPro" id="IPR012336">
    <property type="entry name" value="Thioredoxin-like_fold"/>
</dbReference>
<dbReference type="Proteomes" id="UP000192491">
    <property type="component" value="Unassembled WGS sequence"/>
</dbReference>
<accession>A0A1Y1QVT9</accession>
<comment type="similarity">
    <text evidence="2 7">Belongs to the thioredoxin family. DsbC subfamily.</text>
</comment>
<dbReference type="AlphaFoldDB" id="A0A1Y1QVT9"/>
<comment type="function">
    <text evidence="7">Required for disulfide bond formation in some periplasmic proteins. Acts by transferring its disulfide bond to other proteins and is reduced in the process.</text>
</comment>
<dbReference type="PANTHER" id="PTHR35272">
    <property type="entry name" value="THIOL:DISULFIDE INTERCHANGE PROTEIN DSBC-RELATED"/>
    <property type="match status" value="1"/>
</dbReference>
<dbReference type="Gene3D" id="3.40.30.10">
    <property type="entry name" value="Glutaredoxin"/>
    <property type="match status" value="1"/>
</dbReference>
<evidence type="ECO:0000313" key="10">
    <source>
        <dbReference type="EMBL" id="OQX14637.1"/>
    </source>
</evidence>
<evidence type="ECO:0000256" key="1">
    <source>
        <dbReference type="ARBA" id="ARBA00004418"/>
    </source>
</evidence>
<organism evidence="10 11">
    <name type="scientific">Thiothrix lacustris</name>
    <dbReference type="NCBI Taxonomy" id="525917"/>
    <lineage>
        <taxon>Bacteria</taxon>
        <taxon>Pseudomonadati</taxon>
        <taxon>Pseudomonadota</taxon>
        <taxon>Gammaproteobacteria</taxon>
        <taxon>Thiotrichales</taxon>
        <taxon>Thiotrichaceae</taxon>
        <taxon>Thiothrix</taxon>
    </lineage>
</organism>
<dbReference type="InterPro" id="IPR033954">
    <property type="entry name" value="DiS-bond_Isoase_DsbC/G"/>
</dbReference>
<evidence type="ECO:0000313" key="11">
    <source>
        <dbReference type="Proteomes" id="UP000192491"/>
    </source>
</evidence>